<sequence>MEDIKLTANEISYFAKNAKDKELGEEVQSYLSHRHSSLSEDKAKYDPNEKRPLSEWVTECYEVTMIHPSFAVKK</sequence>
<evidence type="ECO:0000313" key="1">
    <source>
        <dbReference type="EMBL" id="KAA1152088.1"/>
    </source>
</evidence>
<comment type="caution">
    <text evidence="1">The sequence shown here is derived from an EMBL/GenBank/DDBJ whole genome shotgun (WGS) entry which is preliminary data.</text>
</comment>
<dbReference type="Proteomes" id="UP000322915">
    <property type="component" value="Unassembled WGS sequence"/>
</dbReference>
<dbReference type="EMBL" id="SEUJ01000075">
    <property type="protein sequence ID" value="KAA1152088.1"/>
    <property type="molecule type" value="Genomic_DNA"/>
</dbReference>
<proteinExistence type="predicted"/>
<reference evidence="1 2" key="1">
    <citation type="submission" date="2019-01" db="EMBL/GenBank/DDBJ databases">
        <title>Genome sequences of marine Pseudoalteromonas species.</title>
        <authorList>
            <person name="Boraston A.B."/>
            <person name="Hehemann J.-H."/>
            <person name="Vickers C.J."/>
            <person name="Salama-Alber O."/>
            <person name="Abe K."/>
            <person name="Hettle A.J."/>
        </authorList>
    </citation>
    <scope>NUCLEOTIDE SEQUENCE [LARGE SCALE GENOMIC DNA]</scope>
    <source>
        <strain evidence="1 2">PS47</strain>
    </source>
</reference>
<organism evidence="1 2">
    <name type="scientific">Pseudoalteromonas fuliginea</name>
    <dbReference type="NCBI Taxonomy" id="1872678"/>
    <lineage>
        <taxon>Bacteria</taxon>
        <taxon>Pseudomonadati</taxon>
        <taxon>Pseudomonadota</taxon>
        <taxon>Gammaproteobacteria</taxon>
        <taxon>Alteromonadales</taxon>
        <taxon>Pseudoalteromonadaceae</taxon>
        <taxon>Pseudoalteromonas</taxon>
    </lineage>
</organism>
<gene>
    <name evidence="1" type="ORF">EU509_14930</name>
</gene>
<evidence type="ECO:0000313" key="2">
    <source>
        <dbReference type="Proteomes" id="UP000322915"/>
    </source>
</evidence>
<accession>A0ABQ6REZ5</accession>
<dbReference type="RefSeq" id="WP_149606419.1">
    <property type="nucleotide sequence ID" value="NZ_SEUJ01000075.1"/>
</dbReference>
<protein>
    <submittedName>
        <fullName evidence="1">Uncharacterized protein</fullName>
    </submittedName>
</protein>
<keyword evidence="2" id="KW-1185">Reference proteome</keyword>
<name>A0ABQ6REZ5_9GAMM</name>